<dbReference type="PIRSF" id="PIRSF000615">
    <property type="entry name" value="TyrPK_CSF1-R"/>
    <property type="match status" value="1"/>
</dbReference>
<gene>
    <name evidence="4" type="primary">LOC102742339</name>
</gene>
<dbReference type="PANTHER" id="PTHR15360:SF5">
    <property type="entry name" value="PLATELET-DERIVED GROWTH FACTOR RECEPTOR-LIKE PROTEIN"/>
    <property type="match status" value="1"/>
</dbReference>
<dbReference type="SUPFAM" id="SSF48726">
    <property type="entry name" value="Immunoglobulin"/>
    <property type="match status" value="2"/>
</dbReference>
<proteinExistence type="predicted"/>
<dbReference type="Pfam" id="PF21339">
    <property type="entry name" value="VEGFR-1-like_Ig-like"/>
    <property type="match status" value="1"/>
</dbReference>
<keyword evidence="1" id="KW-0732">Signal</keyword>
<dbReference type="PRINTS" id="PR01834">
    <property type="entry name" value="VEGFRECEPTR2"/>
</dbReference>
<dbReference type="InterPro" id="IPR036179">
    <property type="entry name" value="Ig-like_dom_sf"/>
</dbReference>
<feature type="domain" description="VEGFR1-3 N-terminal Ig-like" evidence="2">
    <location>
        <begin position="21"/>
        <end position="130"/>
    </location>
</feature>
<dbReference type="GO" id="GO:0005524">
    <property type="term" value="F:ATP binding"/>
    <property type="evidence" value="ECO:0007669"/>
    <property type="project" value="InterPro"/>
</dbReference>
<dbReference type="InterPro" id="IPR013783">
    <property type="entry name" value="Ig-like_fold"/>
</dbReference>
<evidence type="ECO:0000313" key="3">
    <source>
        <dbReference type="Proteomes" id="UP000245341"/>
    </source>
</evidence>
<dbReference type="RefSeq" id="XP_030874738.1">
    <property type="nucleotide sequence ID" value="XM_031018878.1"/>
</dbReference>
<dbReference type="InterPro" id="IPR055238">
    <property type="entry name" value="VEGFR1-3_N_Ig-like"/>
</dbReference>
<dbReference type="Gene3D" id="2.60.40.10">
    <property type="entry name" value="Immunoglobulins"/>
    <property type="match status" value="3"/>
</dbReference>
<keyword evidence="3" id="KW-1185">Reference proteome</keyword>
<dbReference type="FunFam" id="2.60.40.10:FF:000596">
    <property type="entry name" value="Vascular endothelial growth factor receptor 2"/>
    <property type="match status" value="1"/>
</dbReference>
<evidence type="ECO:0000313" key="4">
    <source>
        <dbReference type="RefSeq" id="XP_030874738.1"/>
    </source>
</evidence>
<evidence type="ECO:0000256" key="1">
    <source>
        <dbReference type="SAM" id="SignalP"/>
    </source>
</evidence>
<dbReference type="Pfam" id="PF22854">
    <property type="entry name" value="VEGFR1-3_N_Ig-like"/>
    <property type="match status" value="1"/>
</dbReference>
<protein>
    <submittedName>
        <fullName evidence="4">Vascular endothelial growth factor receptor 2-like</fullName>
    </submittedName>
</protein>
<dbReference type="KEGG" id="lww:102742339"/>
<dbReference type="GO" id="GO:0005021">
    <property type="term" value="F:vascular endothelial growth factor receptor activity"/>
    <property type="evidence" value="ECO:0007669"/>
    <property type="project" value="InterPro"/>
</dbReference>
<dbReference type="OrthoDB" id="9873386at2759"/>
<evidence type="ECO:0000259" key="2">
    <source>
        <dbReference type="Pfam" id="PF22854"/>
    </source>
</evidence>
<feature type="signal peptide" evidence="1">
    <location>
        <begin position="1"/>
        <end position="19"/>
    </location>
</feature>
<organism evidence="3 4">
    <name type="scientific">Leptonychotes weddellii</name>
    <name type="common">Weddell seal</name>
    <name type="synonym">Otaria weddellii</name>
    <dbReference type="NCBI Taxonomy" id="9713"/>
    <lineage>
        <taxon>Eukaryota</taxon>
        <taxon>Metazoa</taxon>
        <taxon>Chordata</taxon>
        <taxon>Craniata</taxon>
        <taxon>Vertebrata</taxon>
        <taxon>Euteleostomi</taxon>
        <taxon>Mammalia</taxon>
        <taxon>Eutheria</taxon>
        <taxon>Laurasiatheria</taxon>
        <taxon>Carnivora</taxon>
        <taxon>Caniformia</taxon>
        <taxon>Pinnipedia</taxon>
        <taxon>Phocidae</taxon>
        <taxon>Monachinae</taxon>
        <taxon>Lobodontini</taxon>
        <taxon>Leptonychotes</taxon>
    </lineage>
</organism>
<dbReference type="FunFam" id="2.60.40.10:FF:000880">
    <property type="entry name" value="Vascular endothelial growth factor receptor 2"/>
    <property type="match status" value="1"/>
</dbReference>
<dbReference type="Proteomes" id="UP000245341">
    <property type="component" value="Unplaced"/>
</dbReference>
<sequence length="302" mass="34416">MESKALLAIALWLCVETRAASVGLPSVSLDPPRLSIQKDILKIMANTTLQITCRGQRDLDWLWPNNQSGSEKRVEVTECRDSLFCKMLMIPKVIGNDTGAYKCFYRDTEMASVIYVYVQDYRSPFIASVSDQHEVVYITEKKNKTVVIPCLGSVSNLNVSLCARYPEKRFVPDGNRISWDSKKGFTIPSYMISYAGMVFCEAKINDESYQSILYIVVVVGYKIYDVVVSPPLEVELSVGERLVLNCTARTELNVGIDFNWEYPSLKVTLTIQSQTSQYFDNKLQWNWLKRQGPLRAPVWLSR</sequence>
<dbReference type="PANTHER" id="PTHR15360">
    <property type="entry name" value="PLATELET-DERIVED GROWTH FACTOR RECEPTOR LIKE"/>
    <property type="match status" value="1"/>
</dbReference>
<dbReference type="GO" id="GO:0016020">
    <property type="term" value="C:membrane"/>
    <property type="evidence" value="ECO:0007669"/>
    <property type="project" value="InterPro"/>
</dbReference>
<dbReference type="PRINTS" id="PR01832">
    <property type="entry name" value="VEGFRECEPTOR"/>
</dbReference>
<name>A0A7F8Q2Z6_LEPWE</name>
<accession>A0A7F8Q2Z6</accession>
<dbReference type="GO" id="GO:0048010">
    <property type="term" value="P:vascular endothelial growth factor receptor signaling pathway"/>
    <property type="evidence" value="ECO:0007669"/>
    <property type="project" value="InterPro"/>
</dbReference>
<dbReference type="GO" id="GO:0019838">
    <property type="term" value="F:growth factor binding"/>
    <property type="evidence" value="ECO:0007669"/>
    <property type="project" value="InterPro"/>
</dbReference>
<dbReference type="InterPro" id="IPR042495">
    <property type="entry name" value="PDGFRL"/>
</dbReference>
<dbReference type="AlphaFoldDB" id="A0A7F8Q2Z6"/>
<feature type="chain" id="PRO_5029000454" evidence="1">
    <location>
        <begin position="20"/>
        <end position="302"/>
    </location>
</feature>
<dbReference type="InterPro" id="IPR009136">
    <property type="entry name" value="VEGFR2_rcpt"/>
</dbReference>
<dbReference type="GeneID" id="102742339"/>
<reference evidence="4" key="1">
    <citation type="submission" date="2025-08" db="UniProtKB">
        <authorList>
            <consortium name="RefSeq"/>
        </authorList>
    </citation>
    <scope>IDENTIFICATION</scope>
    <source>
        <tissue evidence="4">Liver</tissue>
    </source>
</reference>